<feature type="chain" id="PRO_5018169103" description="FAD-binding PCMH-type domain-containing protein" evidence="5">
    <location>
        <begin position="23"/>
        <end position="513"/>
    </location>
</feature>
<evidence type="ECO:0000256" key="3">
    <source>
        <dbReference type="ARBA" id="ARBA00022827"/>
    </source>
</evidence>
<evidence type="ECO:0000256" key="4">
    <source>
        <dbReference type="ARBA" id="ARBA00023002"/>
    </source>
</evidence>
<accession>A0A3M9Y7V6</accession>
<name>A0A3M9Y7V6_9PEZI</name>
<dbReference type="EMBL" id="RBVV01000055">
    <property type="protein sequence ID" value="RNJ56559.1"/>
    <property type="molecule type" value="Genomic_DNA"/>
</dbReference>
<gene>
    <name evidence="7" type="ORF">D7B24_007164</name>
</gene>
<feature type="domain" description="FAD-binding PCMH-type" evidence="6">
    <location>
        <begin position="76"/>
        <end position="250"/>
    </location>
</feature>
<reference evidence="7 8" key="1">
    <citation type="submission" date="2018-10" db="EMBL/GenBank/DDBJ databases">
        <title>Genome sequence of Verticillium nonalfalfae VnAa140.</title>
        <authorList>
            <person name="Stajich J.E."/>
            <person name="Kasson M.T."/>
        </authorList>
    </citation>
    <scope>NUCLEOTIDE SEQUENCE [LARGE SCALE GENOMIC DNA]</scope>
    <source>
        <strain evidence="7 8">VnAa140</strain>
    </source>
</reference>
<keyword evidence="8" id="KW-1185">Reference proteome</keyword>
<dbReference type="InterPro" id="IPR050416">
    <property type="entry name" value="FAD-linked_Oxidoreductase"/>
</dbReference>
<dbReference type="Gene3D" id="3.40.462.20">
    <property type="match status" value="1"/>
</dbReference>
<evidence type="ECO:0000313" key="7">
    <source>
        <dbReference type="EMBL" id="RNJ56559.1"/>
    </source>
</evidence>
<dbReference type="Gene3D" id="3.30.43.10">
    <property type="entry name" value="Uridine Diphospho-n-acetylenolpyruvylglucosamine Reductase, domain 2"/>
    <property type="match status" value="1"/>
</dbReference>
<dbReference type="InterPro" id="IPR016167">
    <property type="entry name" value="FAD-bd_PCMH_sub1"/>
</dbReference>
<feature type="signal peptide" evidence="5">
    <location>
        <begin position="1"/>
        <end position="22"/>
    </location>
</feature>
<organism evidence="7 8">
    <name type="scientific">Verticillium nonalfalfae</name>
    <dbReference type="NCBI Taxonomy" id="1051616"/>
    <lineage>
        <taxon>Eukaryota</taxon>
        <taxon>Fungi</taxon>
        <taxon>Dikarya</taxon>
        <taxon>Ascomycota</taxon>
        <taxon>Pezizomycotina</taxon>
        <taxon>Sordariomycetes</taxon>
        <taxon>Hypocreomycetidae</taxon>
        <taxon>Glomerellales</taxon>
        <taxon>Plectosphaerellaceae</taxon>
        <taxon>Verticillium</taxon>
    </lineage>
</organism>
<dbReference type="PANTHER" id="PTHR42973">
    <property type="entry name" value="BINDING OXIDOREDUCTASE, PUTATIVE (AFU_ORTHOLOGUE AFUA_1G17690)-RELATED"/>
    <property type="match status" value="1"/>
</dbReference>
<sequence>MLTTHLFVAAAALAIGAAEASAVDLHLRQTSEFTIPSTGYTSCDALIAAGLSSSVFFPTDAKYKSSISSYWSGTVQQIRPWCIIQPANTVEVSKAVAALAKTSPAGNWDIGVRGGGHSHFGSNNVAQGVTIDLSLLNSTVYKNCSGIVRIGGGSRWSGVFHEIEKYGRTATGGREGNVGVGGLSLGGGASFHTGKRGFTCDDIVNYEVVLADGTIANANAGENPDLYRALKGGGNNFGIVTRFDLQTFEDAKGGLYGGLLFLTYDNRDAILAQFSRLVEINHDHPEDTEVVTFTYGGSGAPMIAVVAINTAGVENSTSFAPLNRLTPVLDDRSRKTYGKVITDFATPGGARSVWFSICFQNNMDVLNKMSALYDAFVADLTSLWPELGIAFVIQPLPKHFANRGNGNNVLGLKKSLTHDSIVWLGQVSMQTLEQESVAFAKLAALTAELEAYAESKDASTAWRYLNYVNPAQDPLSTYGEENVQFLKRVAAEYDPKGFFQTRVSGGFKISRVQ</sequence>
<keyword evidence="4" id="KW-0560">Oxidoreductase</keyword>
<dbReference type="STRING" id="1051616.A0A3M9Y7V6"/>
<evidence type="ECO:0000256" key="1">
    <source>
        <dbReference type="ARBA" id="ARBA00005466"/>
    </source>
</evidence>
<evidence type="ECO:0000256" key="2">
    <source>
        <dbReference type="ARBA" id="ARBA00022630"/>
    </source>
</evidence>
<evidence type="ECO:0000313" key="8">
    <source>
        <dbReference type="Proteomes" id="UP000267145"/>
    </source>
</evidence>
<dbReference type="SUPFAM" id="SSF56176">
    <property type="entry name" value="FAD-binding/transporter-associated domain-like"/>
    <property type="match status" value="1"/>
</dbReference>
<dbReference type="InterPro" id="IPR016169">
    <property type="entry name" value="FAD-bd_PCMH_sub2"/>
</dbReference>
<keyword evidence="3" id="KW-0274">FAD</keyword>
<dbReference type="Proteomes" id="UP000267145">
    <property type="component" value="Unassembled WGS sequence"/>
</dbReference>
<dbReference type="Pfam" id="PF01565">
    <property type="entry name" value="FAD_binding_4"/>
    <property type="match status" value="1"/>
</dbReference>
<keyword evidence="2" id="KW-0285">Flavoprotein</keyword>
<dbReference type="InterPro" id="IPR016166">
    <property type="entry name" value="FAD-bd_PCMH"/>
</dbReference>
<dbReference type="AlphaFoldDB" id="A0A3M9Y7V6"/>
<dbReference type="PROSITE" id="PS51387">
    <property type="entry name" value="FAD_PCMH"/>
    <property type="match status" value="1"/>
</dbReference>
<dbReference type="GO" id="GO:0071949">
    <property type="term" value="F:FAD binding"/>
    <property type="evidence" value="ECO:0007669"/>
    <property type="project" value="InterPro"/>
</dbReference>
<comment type="caution">
    <text evidence="7">The sequence shown here is derived from an EMBL/GenBank/DDBJ whole genome shotgun (WGS) entry which is preliminary data.</text>
</comment>
<proteinExistence type="inferred from homology"/>
<dbReference type="InterPro" id="IPR036318">
    <property type="entry name" value="FAD-bd_PCMH-like_sf"/>
</dbReference>
<dbReference type="PANTHER" id="PTHR42973:SF53">
    <property type="entry name" value="FAD-BINDING PCMH-TYPE DOMAIN-CONTAINING PROTEIN-RELATED"/>
    <property type="match status" value="1"/>
</dbReference>
<dbReference type="Gene3D" id="3.30.465.10">
    <property type="match status" value="1"/>
</dbReference>
<dbReference type="RefSeq" id="XP_028494717.1">
    <property type="nucleotide sequence ID" value="XM_028641279.1"/>
</dbReference>
<protein>
    <recommendedName>
        <fullName evidence="6">FAD-binding PCMH-type domain-containing protein</fullName>
    </recommendedName>
</protein>
<dbReference type="GeneID" id="39610853"/>
<comment type="similarity">
    <text evidence="1">Belongs to the oxygen-dependent FAD-linked oxidoreductase family.</text>
</comment>
<evidence type="ECO:0000259" key="6">
    <source>
        <dbReference type="PROSITE" id="PS51387"/>
    </source>
</evidence>
<dbReference type="GO" id="GO:0016491">
    <property type="term" value="F:oxidoreductase activity"/>
    <property type="evidence" value="ECO:0007669"/>
    <property type="project" value="UniProtKB-KW"/>
</dbReference>
<keyword evidence="5" id="KW-0732">Signal</keyword>
<dbReference type="InterPro" id="IPR006094">
    <property type="entry name" value="Oxid_FAD_bind_N"/>
</dbReference>
<evidence type="ECO:0000256" key="5">
    <source>
        <dbReference type="SAM" id="SignalP"/>
    </source>
</evidence>